<organism evidence="2">
    <name type="scientific">marine sediment metagenome</name>
    <dbReference type="NCBI Taxonomy" id="412755"/>
    <lineage>
        <taxon>unclassified sequences</taxon>
        <taxon>metagenomes</taxon>
        <taxon>ecological metagenomes</taxon>
    </lineage>
</organism>
<comment type="caution">
    <text evidence="2">The sequence shown here is derived from an EMBL/GenBank/DDBJ whole genome shotgun (WGS) entry which is preliminary data.</text>
</comment>
<feature type="compositionally biased region" description="Basic residues" evidence="1">
    <location>
        <begin position="1"/>
        <end position="22"/>
    </location>
</feature>
<accession>X1FU03</accession>
<dbReference type="EMBL" id="BARU01020438">
    <property type="protein sequence ID" value="GAH49141.1"/>
    <property type="molecule type" value="Genomic_DNA"/>
</dbReference>
<feature type="region of interest" description="Disordered" evidence="1">
    <location>
        <begin position="1"/>
        <end position="33"/>
    </location>
</feature>
<proteinExistence type="predicted"/>
<dbReference type="AlphaFoldDB" id="X1FU03"/>
<feature type="non-terminal residue" evidence="2">
    <location>
        <position position="1"/>
    </location>
</feature>
<evidence type="ECO:0000313" key="2">
    <source>
        <dbReference type="EMBL" id="GAH49141.1"/>
    </source>
</evidence>
<gene>
    <name evidence="2" type="ORF">S03H2_33570</name>
</gene>
<name>X1FU03_9ZZZZ</name>
<evidence type="ECO:0000256" key="1">
    <source>
        <dbReference type="SAM" id="MobiDB-lite"/>
    </source>
</evidence>
<sequence>PPRKPKLKPIPRFPKPRPRPKPRPPPLTREQQNMVDTYLASLESARKGGPMPAIKFPDWVIEYVRETQQPKPPRRRRWRW</sequence>
<protein>
    <submittedName>
        <fullName evidence="2">Uncharacterized protein</fullName>
    </submittedName>
</protein>
<reference evidence="2" key="1">
    <citation type="journal article" date="2014" name="Front. Microbiol.">
        <title>High frequency of phylogenetically diverse reductive dehalogenase-homologous genes in deep subseafloor sedimentary metagenomes.</title>
        <authorList>
            <person name="Kawai M."/>
            <person name="Futagami T."/>
            <person name="Toyoda A."/>
            <person name="Takaki Y."/>
            <person name="Nishi S."/>
            <person name="Hori S."/>
            <person name="Arai W."/>
            <person name="Tsubouchi T."/>
            <person name="Morono Y."/>
            <person name="Uchiyama I."/>
            <person name="Ito T."/>
            <person name="Fujiyama A."/>
            <person name="Inagaki F."/>
            <person name="Takami H."/>
        </authorList>
    </citation>
    <scope>NUCLEOTIDE SEQUENCE</scope>
    <source>
        <strain evidence="2">Expedition CK06-06</strain>
    </source>
</reference>